<dbReference type="RefSeq" id="WP_377333685.1">
    <property type="nucleotide sequence ID" value="NZ_JBHSGB010000009.1"/>
</dbReference>
<evidence type="ECO:0000256" key="1">
    <source>
        <dbReference type="SAM" id="Phobius"/>
    </source>
</evidence>
<dbReference type="EMBL" id="JBHSGB010000009">
    <property type="protein sequence ID" value="MFC4655246.1"/>
    <property type="molecule type" value="Genomic_DNA"/>
</dbReference>
<feature type="transmembrane region" description="Helical" evidence="1">
    <location>
        <begin position="33"/>
        <end position="52"/>
    </location>
</feature>
<dbReference type="PANTHER" id="PTHR38034">
    <property type="entry name" value="INNER MEMBRANE PROTEIN YPJD"/>
    <property type="match status" value="1"/>
</dbReference>
<comment type="caution">
    <text evidence="3">The sequence shown here is derived from an EMBL/GenBank/DDBJ whole genome shotgun (WGS) entry which is preliminary data.</text>
</comment>
<accession>A0ABV9JM26</accession>
<reference evidence="4" key="1">
    <citation type="journal article" date="2019" name="Int. J. Syst. Evol. Microbiol.">
        <title>The Global Catalogue of Microorganisms (GCM) 10K type strain sequencing project: providing services to taxonomists for standard genome sequencing and annotation.</title>
        <authorList>
            <consortium name="The Broad Institute Genomics Platform"/>
            <consortium name="The Broad Institute Genome Sequencing Center for Infectious Disease"/>
            <person name="Wu L."/>
            <person name="Ma J."/>
        </authorList>
    </citation>
    <scope>NUCLEOTIDE SEQUENCE [LARGE SCALE GENOMIC DNA]</scope>
    <source>
        <strain evidence="4">DT28</strain>
    </source>
</reference>
<dbReference type="Proteomes" id="UP001595962">
    <property type="component" value="Unassembled WGS sequence"/>
</dbReference>
<evidence type="ECO:0000259" key="2">
    <source>
        <dbReference type="Pfam" id="PF01578"/>
    </source>
</evidence>
<name>A0ABV9JM26_9GAMM</name>
<organism evidence="3 4">
    <name type="scientific">Rheinheimera marina</name>
    <dbReference type="NCBI Taxonomy" id="1774958"/>
    <lineage>
        <taxon>Bacteria</taxon>
        <taxon>Pseudomonadati</taxon>
        <taxon>Pseudomonadota</taxon>
        <taxon>Gammaproteobacteria</taxon>
        <taxon>Chromatiales</taxon>
        <taxon>Chromatiaceae</taxon>
        <taxon>Rheinheimera</taxon>
    </lineage>
</organism>
<evidence type="ECO:0000313" key="3">
    <source>
        <dbReference type="EMBL" id="MFC4655246.1"/>
    </source>
</evidence>
<keyword evidence="1" id="KW-0812">Transmembrane</keyword>
<dbReference type="Pfam" id="PF01578">
    <property type="entry name" value="Cytochrom_C_asm"/>
    <property type="match status" value="1"/>
</dbReference>
<keyword evidence="1" id="KW-0472">Membrane</keyword>
<proteinExistence type="predicted"/>
<feature type="transmembrane region" description="Helical" evidence="1">
    <location>
        <begin position="125"/>
        <end position="147"/>
    </location>
</feature>
<keyword evidence="4" id="KW-1185">Reference proteome</keyword>
<dbReference type="InterPro" id="IPR052372">
    <property type="entry name" value="YpjD/HemX"/>
</dbReference>
<feature type="transmembrane region" description="Helical" evidence="1">
    <location>
        <begin position="64"/>
        <end position="85"/>
    </location>
</feature>
<dbReference type="InterPro" id="IPR002541">
    <property type="entry name" value="Cyt_c_assembly"/>
</dbReference>
<feature type="transmembrane region" description="Helical" evidence="1">
    <location>
        <begin position="91"/>
        <end position="113"/>
    </location>
</feature>
<feature type="domain" description="Cytochrome c assembly protein" evidence="2">
    <location>
        <begin position="50"/>
        <end position="264"/>
    </location>
</feature>
<feature type="transmembrane region" description="Helical" evidence="1">
    <location>
        <begin position="177"/>
        <end position="200"/>
    </location>
</feature>
<feature type="transmembrane region" description="Helical" evidence="1">
    <location>
        <begin position="236"/>
        <end position="257"/>
    </location>
</feature>
<dbReference type="PANTHER" id="PTHR38034:SF1">
    <property type="entry name" value="INNER MEMBRANE PROTEIN YPJD"/>
    <property type="match status" value="1"/>
</dbReference>
<sequence length="269" mass="29528">MSFVLFPSLALLAYLGATLLVLSRLVNPKGLNYKLVFGLAVLAIGCQGVFLAESIFAGGGQNFSLLNVISLVCWLIVIVITLSALRTPAVLLLPIVYGFAALNQLAILVLPSALKVQHFEQTPALLMHIIVAFVAYALLIVATLHSVQVSYISHKLKQKDFLLGNQFLPPLLQVESLQFRLLLAGTLLLGLTLLSGALFSEQWFELQHLHKNVLSSLAFLVFVVLLWGHARLGWRGRIAIALTFTGSTLLTLSYFGSRFVREILLHRLS</sequence>
<evidence type="ECO:0000313" key="4">
    <source>
        <dbReference type="Proteomes" id="UP001595962"/>
    </source>
</evidence>
<protein>
    <submittedName>
        <fullName evidence="3">Inner membrane protein YpjD</fullName>
    </submittedName>
</protein>
<keyword evidence="1" id="KW-1133">Transmembrane helix</keyword>
<feature type="transmembrane region" description="Helical" evidence="1">
    <location>
        <begin position="212"/>
        <end position="230"/>
    </location>
</feature>
<gene>
    <name evidence="3" type="ORF">ACFO3I_09510</name>
</gene>